<dbReference type="Gene3D" id="2.30.30.60">
    <property type="match status" value="1"/>
</dbReference>
<protein>
    <submittedName>
        <fullName evidence="11">Mechanosensitive ion channel family protein</fullName>
    </submittedName>
</protein>
<evidence type="ECO:0000313" key="12">
    <source>
        <dbReference type="Proteomes" id="UP000309454"/>
    </source>
</evidence>
<proteinExistence type="inferred from homology"/>
<dbReference type="PANTHER" id="PTHR30566">
    <property type="entry name" value="YNAI-RELATED MECHANOSENSITIVE ION CHANNEL"/>
    <property type="match status" value="1"/>
</dbReference>
<dbReference type="InterPro" id="IPR006685">
    <property type="entry name" value="MscS_channel_2nd"/>
</dbReference>
<feature type="region of interest" description="Disordered" evidence="7">
    <location>
        <begin position="310"/>
        <end position="360"/>
    </location>
</feature>
<name>A0A4T9TDS7_9ACTN</name>
<evidence type="ECO:0000256" key="7">
    <source>
        <dbReference type="SAM" id="MobiDB-lite"/>
    </source>
</evidence>
<dbReference type="AlphaFoldDB" id="A0A4T9TDS7"/>
<dbReference type="Proteomes" id="UP000309454">
    <property type="component" value="Unassembled WGS sequence"/>
</dbReference>
<evidence type="ECO:0000256" key="4">
    <source>
        <dbReference type="ARBA" id="ARBA00022692"/>
    </source>
</evidence>
<evidence type="ECO:0000256" key="2">
    <source>
        <dbReference type="ARBA" id="ARBA00008017"/>
    </source>
</evidence>
<evidence type="ECO:0000313" key="11">
    <source>
        <dbReference type="EMBL" id="TJW10652.1"/>
    </source>
</evidence>
<feature type="compositionally biased region" description="Low complexity" evidence="7">
    <location>
        <begin position="310"/>
        <end position="328"/>
    </location>
</feature>
<dbReference type="InterPro" id="IPR049142">
    <property type="entry name" value="MS_channel_1st"/>
</dbReference>
<evidence type="ECO:0000259" key="9">
    <source>
        <dbReference type="Pfam" id="PF00924"/>
    </source>
</evidence>
<feature type="transmembrane region" description="Helical" evidence="8">
    <location>
        <begin position="50"/>
        <end position="76"/>
    </location>
</feature>
<keyword evidence="5 8" id="KW-1133">Transmembrane helix</keyword>
<dbReference type="GO" id="GO:0055085">
    <property type="term" value="P:transmembrane transport"/>
    <property type="evidence" value="ECO:0007669"/>
    <property type="project" value="InterPro"/>
</dbReference>
<evidence type="ECO:0000256" key="1">
    <source>
        <dbReference type="ARBA" id="ARBA00004651"/>
    </source>
</evidence>
<keyword evidence="12" id="KW-1185">Reference proteome</keyword>
<dbReference type="OrthoDB" id="9775207at2"/>
<dbReference type="SUPFAM" id="SSF50182">
    <property type="entry name" value="Sm-like ribonucleoproteins"/>
    <property type="match status" value="1"/>
</dbReference>
<dbReference type="InterPro" id="IPR011014">
    <property type="entry name" value="MscS_channel_TM-2"/>
</dbReference>
<dbReference type="EMBL" id="SSTM01000003">
    <property type="protein sequence ID" value="TJW10652.1"/>
    <property type="molecule type" value="Genomic_DNA"/>
</dbReference>
<feature type="domain" description="Mechanosensitive ion channel MscS" evidence="9">
    <location>
        <begin position="102"/>
        <end position="168"/>
    </location>
</feature>
<dbReference type="InterPro" id="IPR010920">
    <property type="entry name" value="LSM_dom_sf"/>
</dbReference>
<evidence type="ECO:0000256" key="3">
    <source>
        <dbReference type="ARBA" id="ARBA00022475"/>
    </source>
</evidence>
<keyword evidence="4 8" id="KW-0812">Transmembrane</keyword>
<comment type="subcellular location">
    <subcellularLocation>
        <location evidence="1">Cell membrane</location>
        <topology evidence="1">Multi-pass membrane protein</topology>
    </subcellularLocation>
</comment>
<feature type="transmembrane region" description="Helical" evidence="8">
    <location>
        <begin position="16"/>
        <end position="38"/>
    </location>
</feature>
<dbReference type="RefSeq" id="WP_136845691.1">
    <property type="nucleotide sequence ID" value="NZ_SSTM01000003.1"/>
</dbReference>
<dbReference type="SUPFAM" id="SSF82861">
    <property type="entry name" value="Mechanosensitive channel protein MscS (YggB), transmembrane region"/>
    <property type="match status" value="1"/>
</dbReference>
<organism evidence="11 12">
    <name type="scientific">Parvibacter caecicola</name>
    <dbReference type="NCBI Taxonomy" id="747645"/>
    <lineage>
        <taxon>Bacteria</taxon>
        <taxon>Bacillati</taxon>
        <taxon>Actinomycetota</taxon>
        <taxon>Coriobacteriia</taxon>
        <taxon>Coriobacteriales</taxon>
        <taxon>Coriobacteriaceae</taxon>
        <taxon>Parvibacter</taxon>
    </lineage>
</organism>
<reference evidence="11 12" key="1">
    <citation type="submission" date="2019-04" db="EMBL/GenBank/DDBJ databases">
        <title>Microbes associate with the intestines of laboratory mice.</title>
        <authorList>
            <person name="Navarre W."/>
            <person name="Wong E."/>
            <person name="Huang K.C."/>
            <person name="Tropini C."/>
            <person name="Ng K."/>
            <person name="Yu B."/>
        </authorList>
    </citation>
    <scope>NUCLEOTIDE SEQUENCE [LARGE SCALE GENOMIC DNA]</scope>
    <source>
        <strain evidence="11 12">NM48_B13</strain>
    </source>
</reference>
<comment type="caution">
    <text evidence="11">The sequence shown here is derived from an EMBL/GenBank/DDBJ whole genome shotgun (WGS) entry which is preliminary data.</text>
</comment>
<dbReference type="Gene3D" id="1.10.287.1260">
    <property type="match status" value="1"/>
</dbReference>
<comment type="similarity">
    <text evidence="2">Belongs to the MscS (TC 1.A.23) family.</text>
</comment>
<dbReference type="Pfam" id="PF00924">
    <property type="entry name" value="MS_channel_2nd"/>
    <property type="match status" value="1"/>
</dbReference>
<feature type="domain" description="Mechanosensitive ion channel transmembrane helices 2/3" evidence="10">
    <location>
        <begin position="59"/>
        <end position="101"/>
    </location>
</feature>
<keyword evidence="3" id="KW-1003">Cell membrane</keyword>
<dbReference type="Pfam" id="PF21088">
    <property type="entry name" value="MS_channel_1st"/>
    <property type="match status" value="1"/>
</dbReference>
<dbReference type="PANTHER" id="PTHR30566:SF5">
    <property type="entry name" value="MECHANOSENSITIVE ION CHANNEL PROTEIN 1, MITOCHONDRIAL-RELATED"/>
    <property type="match status" value="1"/>
</dbReference>
<dbReference type="InterPro" id="IPR023408">
    <property type="entry name" value="MscS_beta-dom_sf"/>
</dbReference>
<evidence type="ECO:0000259" key="10">
    <source>
        <dbReference type="Pfam" id="PF21088"/>
    </source>
</evidence>
<evidence type="ECO:0000256" key="5">
    <source>
        <dbReference type="ARBA" id="ARBA00022989"/>
    </source>
</evidence>
<evidence type="ECO:0000256" key="6">
    <source>
        <dbReference type="ARBA" id="ARBA00023136"/>
    </source>
</evidence>
<accession>A0A4T9TDS7</accession>
<sequence length="360" mass="38508">MEQDLSIFEKFVRSDWAGTVVGVVAIVFLTLVVSRIATTAIRRLLKKTTLLPASSIFVNLVRALVWIIGISCVLSICFNVNVSAIITALGVGGIAVSLGMQDTISNLIGGFQVSVARIVKPGDNIQVGTLSGIKGRVTDVTLRYTHMVNGDGDRIVIPNSMLNSNAIVHLDPICEVNVPVVVTYNEERLTWVAHHMEDAAAKAVARVSKLKKGPQVQFSSVNEHGFAGVLFFTISDPARIDDAADAAIRAIAPYVHAHPVEQMMDVMESLQVQAHNAPVPQVLKAVDHELASDALLEGTGAMEPVVPTNAAEKASAAQQPAGAKNASAQETGPDAGEGEDSTPAKKPHHRRLRRLFEKEQ</sequence>
<dbReference type="GO" id="GO:0005886">
    <property type="term" value="C:plasma membrane"/>
    <property type="evidence" value="ECO:0007669"/>
    <property type="project" value="UniProtKB-SubCell"/>
</dbReference>
<gene>
    <name evidence="11" type="ORF">E5982_05055</name>
</gene>
<evidence type="ECO:0000256" key="8">
    <source>
        <dbReference type="SAM" id="Phobius"/>
    </source>
</evidence>
<keyword evidence="6 8" id="KW-0472">Membrane</keyword>